<dbReference type="EMBL" id="MF344583">
    <property type="protein sequence ID" value="AVE24769.1"/>
    <property type="molecule type" value="Genomic_DNA"/>
</dbReference>
<name>A0A2L1KQK2_ENTCL</name>
<dbReference type="InterPro" id="IPR050953">
    <property type="entry name" value="N4_N6_ade-DNA_methylase"/>
</dbReference>
<dbReference type="Gene3D" id="3.90.220.20">
    <property type="entry name" value="DNA methylase specificity domains"/>
    <property type="match status" value="1"/>
</dbReference>
<dbReference type="REBASE" id="238444">
    <property type="entry name" value="M.EclN1863ORFBP"/>
</dbReference>
<dbReference type="AlphaFoldDB" id="A0A2L1KQK2"/>
<organism evidence="7">
    <name type="scientific">Enterobacter cloacae</name>
    <dbReference type="NCBI Taxonomy" id="550"/>
    <lineage>
        <taxon>Bacteria</taxon>
        <taxon>Pseudomonadati</taxon>
        <taxon>Pseudomonadota</taxon>
        <taxon>Gammaproteobacteria</taxon>
        <taxon>Enterobacterales</taxon>
        <taxon>Enterobacteriaceae</taxon>
        <taxon>Enterobacter</taxon>
        <taxon>Enterobacter cloacae complex</taxon>
    </lineage>
</organism>
<protein>
    <submittedName>
        <fullName evidence="7">Site specific DNA-methyltransferase</fullName>
    </submittedName>
</protein>
<evidence type="ECO:0000259" key="6">
    <source>
        <dbReference type="Pfam" id="PF02384"/>
    </source>
</evidence>
<reference evidence="7" key="1">
    <citation type="submission" date="2017-06" db="EMBL/GenBank/DDBJ databases">
        <title>Complete sequence of pN1863-HI2.</title>
        <authorList>
            <person name="Jiang X."/>
            <person name="Feng J."/>
            <person name="Zeng L."/>
            <person name="Zhang D."/>
            <person name="Zhan Z."/>
            <person name="Zhao Y."/>
            <person name="Luo W."/>
            <person name="Zhou D."/>
        </authorList>
    </citation>
    <scope>NUCLEOTIDE SEQUENCE</scope>
    <source>
        <strain evidence="7">N1863</strain>
        <plasmid evidence="7">pN1863-HI2</plasmid>
    </source>
</reference>
<dbReference type="Gene3D" id="3.40.50.150">
    <property type="entry name" value="Vaccinia Virus protein VP39"/>
    <property type="match status" value="1"/>
</dbReference>
<comment type="similarity">
    <text evidence="1">Belongs to the N(4)/N(6)-methyltransferase family.</text>
</comment>
<sequence length="430" mass="48574">MPISLTKIKHLNYLLNDMAIRHDDLRAVAFQKQEQKRRKFKLSMGKTISRKKRLSQYYTNRDVAELLISSLPSDEASTIIDLSAGEGSLLMTAALKYDNAKLYGIDIDDENCRKLDLLQNTTSICLDATHSASFDKIKAQNSTYGIVIGNPPFYTAEHTAYTRFLFKEWALNHKTKYYRAEVLFLMLSLKLLDRDSCCGIVVPDTIFSSEKYKPLREKITSLFKYIDVIELDNKAFLGTEARTHILTVSNKKSISPSITTRSSKKNKAIRLKKEEFIERADHQYNSFKYNNNEKTIETSGIKVMRGNISKTKKTQLHDAIIHSSSFYNDFSLFENNNDSAENGSAVQAVKGDVVVPRVGTRCLGKVGIIRNGSFSITDCVFVIKASEYECGEMVAAALKSKFGVDWIKSISKGIGAQYITLNDIKKLPLR</sequence>
<evidence type="ECO:0000313" key="7">
    <source>
        <dbReference type="EMBL" id="AVE24769.1"/>
    </source>
</evidence>
<dbReference type="SUPFAM" id="SSF116734">
    <property type="entry name" value="DNA methylase specificity domain"/>
    <property type="match status" value="1"/>
</dbReference>
<dbReference type="InterPro" id="IPR002052">
    <property type="entry name" value="DNA_methylase_N6_adenine_CS"/>
</dbReference>
<accession>A0A2L1KQK2</accession>
<dbReference type="GO" id="GO:0009307">
    <property type="term" value="P:DNA restriction-modification system"/>
    <property type="evidence" value="ECO:0007669"/>
    <property type="project" value="UniProtKB-KW"/>
</dbReference>
<proteinExistence type="inferred from homology"/>
<evidence type="ECO:0000256" key="3">
    <source>
        <dbReference type="ARBA" id="ARBA00022679"/>
    </source>
</evidence>
<keyword evidence="3 7" id="KW-0808">Transferase</keyword>
<keyword evidence="5" id="KW-0238">DNA-binding</keyword>
<evidence type="ECO:0000256" key="2">
    <source>
        <dbReference type="ARBA" id="ARBA00022603"/>
    </source>
</evidence>
<keyword evidence="2 7" id="KW-0489">Methyltransferase</keyword>
<keyword evidence="4" id="KW-0680">Restriction system</keyword>
<dbReference type="Pfam" id="PF02384">
    <property type="entry name" value="N6_Mtase"/>
    <property type="match status" value="1"/>
</dbReference>
<dbReference type="PROSITE" id="PS00092">
    <property type="entry name" value="N6_MTASE"/>
    <property type="match status" value="1"/>
</dbReference>
<dbReference type="InterPro" id="IPR029063">
    <property type="entry name" value="SAM-dependent_MTases_sf"/>
</dbReference>
<feature type="domain" description="DNA methylase adenine-specific" evidence="6">
    <location>
        <begin position="50"/>
        <end position="298"/>
    </location>
</feature>
<dbReference type="GO" id="GO:0008170">
    <property type="term" value="F:N-methyltransferase activity"/>
    <property type="evidence" value="ECO:0007669"/>
    <property type="project" value="InterPro"/>
</dbReference>
<dbReference type="GO" id="GO:0003677">
    <property type="term" value="F:DNA binding"/>
    <property type="evidence" value="ECO:0007669"/>
    <property type="project" value="UniProtKB-KW"/>
</dbReference>
<geneLocation type="plasmid" evidence="7">
    <name>pN1863-HI2</name>
</geneLocation>
<dbReference type="GO" id="GO:0009007">
    <property type="term" value="F:site-specific DNA-methyltransferase (adenine-specific) activity"/>
    <property type="evidence" value="ECO:0007669"/>
    <property type="project" value="UniProtKB-EC"/>
</dbReference>
<dbReference type="GO" id="GO:0032259">
    <property type="term" value="P:methylation"/>
    <property type="evidence" value="ECO:0007669"/>
    <property type="project" value="UniProtKB-KW"/>
</dbReference>
<keyword evidence="7" id="KW-0614">Plasmid</keyword>
<dbReference type="PANTHER" id="PTHR33841:SF4">
    <property type="entry name" value="RESTRICTION MODIFICATION SYSTEM DNA SPECIFICITY DOMAIN"/>
    <property type="match status" value="1"/>
</dbReference>
<dbReference type="SUPFAM" id="SSF53335">
    <property type="entry name" value="S-adenosyl-L-methionine-dependent methyltransferases"/>
    <property type="match status" value="1"/>
</dbReference>
<dbReference type="InterPro" id="IPR003356">
    <property type="entry name" value="DNA_methylase_A-5"/>
</dbReference>
<dbReference type="PANTHER" id="PTHR33841">
    <property type="entry name" value="DNA METHYLTRANSFERASE YEEA-RELATED"/>
    <property type="match status" value="1"/>
</dbReference>
<evidence type="ECO:0000256" key="4">
    <source>
        <dbReference type="ARBA" id="ARBA00022747"/>
    </source>
</evidence>
<evidence type="ECO:0000256" key="5">
    <source>
        <dbReference type="ARBA" id="ARBA00023125"/>
    </source>
</evidence>
<evidence type="ECO:0000256" key="1">
    <source>
        <dbReference type="ARBA" id="ARBA00006594"/>
    </source>
</evidence>
<dbReference type="InterPro" id="IPR044946">
    <property type="entry name" value="Restrct_endonuc_typeI_TRD_sf"/>
</dbReference>
<dbReference type="PRINTS" id="PR00507">
    <property type="entry name" value="N12N6MTFRASE"/>
</dbReference>